<reference evidence="9 10" key="1">
    <citation type="submission" date="2015-06" db="EMBL/GenBank/DDBJ databases">
        <title>Survival trade-offs in plant roots during colonization by closely related pathogenic and mutualistic fungi.</title>
        <authorList>
            <person name="Hacquard S."/>
            <person name="Kracher B."/>
            <person name="Hiruma K."/>
            <person name="Weinman A."/>
            <person name="Muench P."/>
            <person name="Garrido Oter R."/>
            <person name="Ver Loren van Themaat E."/>
            <person name="Dallerey J.-F."/>
            <person name="Damm U."/>
            <person name="Henrissat B."/>
            <person name="Lespinet O."/>
            <person name="Thon M."/>
            <person name="Kemen E."/>
            <person name="McHardy A.C."/>
            <person name="Schulze-Lefert P."/>
            <person name="O'Connell R.J."/>
        </authorList>
    </citation>
    <scope>NUCLEOTIDE SEQUENCE [LARGE SCALE GENOMIC DNA]</scope>
    <source>
        <strain evidence="9 10">MAFF 238704</strain>
    </source>
</reference>
<comment type="subcellular location">
    <subcellularLocation>
        <location evidence="1 7">Cytoplasm</location>
    </subcellularLocation>
</comment>
<comment type="caution">
    <text evidence="9">The sequence shown here is derived from an EMBL/GenBank/DDBJ whole genome shotgun (WGS) entry which is preliminary data.</text>
</comment>
<gene>
    <name evidence="9" type="ORF">CI238_12093</name>
</gene>
<organism evidence="9 10">
    <name type="scientific">Colletotrichum incanum</name>
    <name type="common">Soybean anthracnose fungus</name>
    <dbReference type="NCBI Taxonomy" id="1573173"/>
    <lineage>
        <taxon>Eukaryota</taxon>
        <taxon>Fungi</taxon>
        <taxon>Dikarya</taxon>
        <taxon>Ascomycota</taxon>
        <taxon>Pezizomycotina</taxon>
        <taxon>Sordariomycetes</taxon>
        <taxon>Hypocreomycetidae</taxon>
        <taxon>Glomerellales</taxon>
        <taxon>Glomerellaceae</taxon>
        <taxon>Colletotrichum</taxon>
        <taxon>Colletotrichum spaethianum species complex</taxon>
    </lineage>
</organism>
<keyword evidence="4 7" id="KW-0694">RNA-binding</keyword>
<dbReference type="Proteomes" id="UP000076584">
    <property type="component" value="Unassembled WGS sequence"/>
</dbReference>
<dbReference type="Gene3D" id="3.30.720.10">
    <property type="entry name" value="Signal recognition particle alu RNA binding heterodimer, srp9/1"/>
    <property type="match status" value="1"/>
</dbReference>
<evidence type="ECO:0000256" key="5">
    <source>
        <dbReference type="ARBA" id="ARBA00023135"/>
    </source>
</evidence>
<comment type="function">
    <text evidence="7">Component of the signal recognition particle (SRP) complex, a ribonucleoprotein complex that mediates the cotranslational targeting of secretory and membrane proteins to the endoplasmic reticulum (ER).</text>
</comment>
<dbReference type="GO" id="GO:0005786">
    <property type="term" value="C:signal recognition particle, endoplasmic reticulum targeting"/>
    <property type="evidence" value="ECO:0007669"/>
    <property type="project" value="UniProtKB-UniRule"/>
</dbReference>
<evidence type="ECO:0000313" key="9">
    <source>
        <dbReference type="EMBL" id="KZL81236.1"/>
    </source>
</evidence>
<keyword evidence="10" id="KW-1185">Reference proteome</keyword>
<evidence type="ECO:0000256" key="7">
    <source>
        <dbReference type="RuleBase" id="RU368100"/>
    </source>
</evidence>
<dbReference type="EMBL" id="LFIW01001685">
    <property type="protein sequence ID" value="KZL81236.1"/>
    <property type="molecule type" value="Genomic_DNA"/>
</dbReference>
<feature type="non-terminal residue" evidence="9">
    <location>
        <position position="1"/>
    </location>
</feature>
<evidence type="ECO:0000256" key="6">
    <source>
        <dbReference type="ARBA" id="ARBA00023274"/>
    </source>
</evidence>
<accession>A0A167BEL1</accession>
<dbReference type="SUPFAM" id="SSF54762">
    <property type="entry name" value="Signal recognition particle alu RNA binding heterodimer, SRP9/14"/>
    <property type="match status" value="1"/>
</dbReference>
<name>A0A167BEL1_COLIC</name>
<evidence type="ECO:0000256" key="1">
    <source>
        <dbReference type="ARBA" id="ARBA00004496"/>
    </source>
</evidence>
<dbReference type="GO" id="GO:0006614">
    <property type="term" value="P:SRP-dependent cotranslational protein targeting to membrane"/>
    <property type="evidence" value="ECO:0007669"/>
    <property type="project" value="UniProtKB-UniRule"/>
</dbReference>
<evidence type="ECO:0000256" key="2">
    <source>
        <dbReference type="ARBA" id="ARBA00010349"/>
    </source>
</evidence>
<comment type="subunit">
    <text evidence="7">Component of a fungal signal recognition particle (SRP) complex that consists of a 7SL RNA molecule (scR1) and at least six protein subunits: SRP72, SRP68, SRP54, SEC65, SRP21 and SRP14.</text>
</comment>
<dbReference type="STRING" id="1573173.A0A167BEL1"/>
<feature type="compositionally biased region" description="Basic residues" evidence="8">
    <location>
        <begin position="146"/>
        <end position="159"/>
    </location>
</feature>
<dbReference type="InterPro" id="IPR003210">
    <property type="entry name" value="Signal_recog_particle_SRP14"/>
</dbReference>
<feature type="region of interest" description="Disordered" evidence="8">
    <location>
        <begin position="142"/>
        <end position="168"/>
    </location>
</feature>
<dbReference type="GO" id="GO:0008312">
    <property type="term" value="F:7S RNA binding"/>
    <property type="evidence" value="ECO:0007669"/>
    <property type="project" value="UniProtKB-UniRule"/>
</dbReference>
<sequence>LEALLWDNTFYKRHLSFLQQLATGLGLIKTTPSIMPGHLSHDEFFGKLAELFEQRKGNGHGSIFLAQKRLSYEQDLPSPTADDPFPDLHPAKPLPVIVRATNGKSKKHRDTKVKLSTIVEPDALEVFYARYADICKAGMAALKPRDRSKKKAKARKKRGGAVTAPTAP</sequence>
<dbReference type="GO" id="GO:0030942">
    <property type="term" value="F:endoplasmic reticulum signal peptide binding"/>
    <property type="evidence" value="ECO:0007669"/>
    <property type="project" value="UniProtKB-UniRule"/>
</dbReference>
<evidence type="ECO:0000313" key="10">
    <source>
        <dbReference type="Proteomes" id="UP000076584"/>
    </source>
</evidence>
<dbReference type="AlphaFoldDB" id="A0A167BEL1"/>
<evidence type="ECO:0000256" key="3">
    <source>
        <dbReference type="ARBA" id="ARBA00022490"/>
    </source>
</evidence>
<keyword evidence="6 7" id="KW-0687">Ribonucleoprotein</keyword>
<evidence type="ECO:0000256" key="4">
    <source>
        <dbReference type="ARBA" id="ARBA00022884"/>
    </source>
</evidence>
<dbReference type="InterPro" id="IPR009018">
    <property type="entry name" value="Signal_recog_particle_SRP9/14"/>
</dbReference>
<keyword evidence="3 7" id="KW-0963">Cytoplasm</keyword>
<keyword evidence="5 7" id="KW-0733">Signal recognition particle</keyword>
<dbReference type="PANTHER" id="PTHR12013">
    <property type="entry name" value="SIGNAL RECOGNITION PARTICLE 14 KD PROTEIN"/>
    <property type="match status" value="1"/>
</dbReference>
<protein>
    <recommendedName>
        <fullName evidence="7">Signal recognition particle subunit SRP14</fullName>
    </recommendedName>
    <alternativeName>
        <fullName evidence="7">Signal recognition particle 14 kDa protein</fullName>
    </alternativeName>
</protein>
<dbReference type="Pfam" id="PF02290">
    <property type="entry name" value="SRP14"/>
    <property type="match status" value="1"/>
</dbReference>
<proteinExistence type="inferred from homology"/>
<evidence type="ECO:0000256" key="8">
    <source>
        <dbReference type="SAM" id="MobiDB-lite"/>
    </source>
</evidence>
<comment type="similarity">
    <text evidence="2 7">Belongs to the SRP14 family.</text>
</comment>